<accession>A0ABU6B2W7</accession>
<keyword evidence="2" id="KW-0067">ATP-binding</keyword>
<protein>
    <submittedName>
        <fullName evidence="2">ATP-binding protein</fullName>
    </submittedName>
</protein>
<keyword evidence="3" id="KW-1185">Reference proteome</keyword>
<gene>
    <name evidence="2" type="ORF">U3653_28520</name>
</gene>
<dbReference type="Gene3D" id="3.40.50.300">
    <property type="entry name" value="P-loop containing nucleotide triphosphate hydrolases"/>
    <property type="match status" value="1"/>
</dbReference>
<dbReference type="SUPFAM" id="SSF52540">
    <property type="entry name" value="P-loop containing nucleoside triphosphate hydrolases"/>
    <property type="match status" value="1"/>
</dbReference>
<comment type="caution">
    <text evidence="2">The sequence shown here is derived from an EMBL/GenBank/DDBJ whole genome shotgun (WGS) entry which is preliminary data.</text>
</comment>
<evidence type="ECO:0000313" key="2">
    <source>
        <dbReference type="EMBL" id="MEB3513986.1"/>
    </source>
</evidence>
<name>A0ABU6B2W7_9NOCA</name>
<dbReference type="EMBL" id="JAYKYQ010000015">
    <property type="protein sequence ID" value="MEB3513986.1"/>
    <property type="molecule type" value="Genomic_DNA"/>
</dbReference>
<sequence>MRPAVHFSGGNNAHFAREEFARRFAALYDAADSPSLRSVAMRAQRRAQQSKGAARPVTVSAQRISDWKAGRNVPARFETLAPVLVELGERVRRRTGASIELLSMPSWRALWSMARSPVVEQTGTPETVPYPGLDPYRSSVTPLAGRARAVEQLVGLVQGPGRYLALVGASGVGKTSLLRAGLLPALQSTAPNRQAVLLSPGANPIRSLIEASDHGNVDRVYDALLERMKPSRNGRPLIIIDQFEDLFTDRSDPQQVSHFLAVLHKISEMAQILLVIRADAVAACTGDPVLAEAIEHNSLTLDSLGPQDIASAITDPARAHGVTVQPGVAELLQSTLIDRLPPHHAHPGFAEPGAVPLLSMTLRALWSTREKNTLTVAGLARIGGVAGIVERMAETAWDMLSDQEKTDSRQLLLHLVTVHTDGSVVRRFLPHMELDRVAARTPSGSSHD</sequence>
<dbReference type="Proteomes" id="UP001348098">
    <property type="component" value="Unassembled WGS sequence"/>
</dbReference>
<evidence type="ECO:0000259" key="1">
    <source>
        <dbReference type="Pfam" id="PF20703"/>
    </source>
</evidence>
<organism evidence="2 3">
    <name type="scientific">Nocardia implantans</name>
    <dbReference type="NCBI Taxonomy" id="3108168"/>
    <lineage>
        <taxon>Bacteria</taxon>
        <taxon>Bacillati</taxon>
        <taxon>Actinomycetota</taxon>
        <taxon>Actinomycetes</taxon>
        <taxon>Mycobacteriales</taxon>
        <taxon>Nocardiaceae</taxon>
        <taxon>Nocardia</taxon>
    </lineage>
</organism>
<dbReference type="RefSeq" id="WP_195077987.1">
    <property type="nucleotide sequence ID" value="NZ_JAYESH010000016.1"/>
</dbReference>
<reference evidence="2 3" key="1">
    <citation type="submission" date="2023-12" db="EMBL/GenBank/DDBJ databases">
        <title>novel species in genus Nocarida.</title>
        <authorList>
            <person name="Li Z."/>
        </authorList>
    </citation>
    <scope>NUCLEOTIDE SEQUENCE [LARGE SCALE GENOMIC DNA]</scope>
    <source>
        <strain evidence="2 3">CDC186</strain>
    </source>
</reference>
<dbReference type="InterPro" id="IPR049052">
    <property type="entry name" value="nSTAND1"/>
</dbReference>
<proteinExistence type="predicted"/>
<dbReference type="Pfam" id="PF20703">
    <property type="entry name" value="nSTAND1"/>
    <property type="match status" value="1"/>
</dbReference>
<dbReference type="GO" id="GO:0005524">
    <property type="term" value="F:ATP binding"/>
    <property type="evidence" value="ECO:0007669"/>
    <property type="project" value="UniProtKB-KW"/>
</dbReference>
<dbReference type="InterPro" id="IPR027417">
    <property type="entry name" value="P-loop_NTPase"/>
</dbReference>
<evidence type="ECO:0000313" key="3">
    <source>
        <dbReference type="Proteomes" id="UP001348098"/>
    </source>
</evidence>
<keyword evidence="2" id="KW-0547">Nucleotide-binding</keyword>
<feature type="domain" description="Novel STAND NTPase 1" evidence="1">
    <location>
        <begin position="129"/>
        <end position="435"/>
    </location>
</feature>